<reference evidence="2 3" key="1">
    <citation type="submission" date="2020-01" db="EMBL/GenBank/DDBJ databases">
        <title>Draft genome sequence of Aspergillus udagawae IFM 46972.</title>
        <authorList>
            <person name="Takahashi H."/>
            <person name="Yaguchi T."/>
        </authorList>
    </citation>
    <scope>NUCLEOTIDE SEQUENCE [LARGE SCALE GENOMIC DNA]</scope>
    <source>
        <strain evidence="2 3">IFM 46972</strain>
    </source>
</reference>
<protein>
    <submittedName>
        <fullName evidence="2">Uncharacterized protein</fullName>
    </submittedName>
</protein>
<comment type="caution">
    <text evidence="2">The sequence shown here is derived from an EMBL/GenBank/DDBJ whole genome shotgun (WGS) entry which is preliminary data.</text>
</comment>
<dbReference type="AlphaFoldDB" id="A0A8H3P4Y9"/>
<evidence type="ECO:0000313" key="3">
    <source>
        <dbReference type="Proteomes" id="UP000465221"/>
    </source>
</evidence>
<organism evidence="2 3">
    <name type="scientific">Aspergillus udagawae</name>
    <dbReference type="NCBI Taxonomy" id="91492"/>
    <lineage>
        <taxon>Eukaryota</taxon>
        <taxon>Fungi</taxon>
        <taxon>Dikarya</taxon>
        <taxon>Ascomycota</taxon>
        <taxon>Pezizomycotina</taxon>
        <taxon>Eurotiomycetes</taxon>
        <taxon>Eurotiomycetidae</taxon>
        <taxon>Eurotiales</taxon>
        <taxon>Aspergillaceae</taxon>
        <taxon>Aspergillus</taxon>
        <taxon>Aspergillus subgen. Fumigati</taxon>
    </lineage>
</organism>
<sequence>MSAIEPIGHDVDEDPSNPVFEPCRSPSRTNNCPNSLSQQIHTTTTNTINLSNPGPLSNNVLLTSTCGFFCSCEYELQHGVRLD</sequence>
<dbReference type="EMBL" id="BLKC01000046">
    <property type="protein sequence ID" value="GFF41668.1"/>
    <property type="molecule type" value="Genomic_DNA"/>
</dbReference>
<feature type="region of interest" description="Disordered" evidence="1">
    <location>
        <begin position="1"/>
        <end position="32"/>
    </location>
</feature>
<proteinExistence type="predicted"/>
<name>A0A8H3P4Y9_9EURO</name>
<evidence type="ECO:0000256" key="1">
    <source>
        <dbReference type="SAM" id="MobiDB-lite"/>
    </source>
</evidence>
<evidence type="ECO:0000313" key="2">
    <source>
        <dbReference type="EMBL" id="GFF41668.1"/>
    </source>
</evidence>
<dbReference type="Proteomes" id="UP000465221">
    <property type="component" value="Unassembled WGS sequence"/>
</dbReference>
<accession>A0A8H3P4Y9</accession>
<gene>
    <name evidence="2" type="ORF">IFM46972_06614</name>
</gene>